<organism evidence="2 3">
    <name type="scientific">Petrolisthes manimaculis</name>
    <dbReference type="NCBI Taxonomy" id="1843537"/>
    <lineage>
        <taxon>Eukaryota</taxon>
        <taxon>Metazoa</taxon>
        <taxon>Ecdysozoa</taxon>
        <taxon>Arthropoda</taxon>
        <taxon>Crustacea</taxon>
        <taxon>Multicrustacea</taxon>
        <taxon>Malacostraca</taxon>
        <taxon>Eumalacostraca</taxon>
        <taxon>Eucarida</taxon>
        <taxon>Decapoda</taxon>
        <taxon>Pleocyemata</taxon>
        <taxon>Anomura</taxon>
        <taxon>Galatheoidea</taxon>
        <taxon>Porcellanidae</taxon>
        <taxon>Petrolisthes</taxon>
    </lineage>
</organism>
<name>A0AAE1TL67_9EUCA</name>
<dbReference type="AlphaFoldDB" id="A0AAE1TL67"/>
<gene>
    <name evidence="2" type="ORF">Pmani_039613</name>
</gene>
<dbReference type="EMBL" id="JAWZYT010006933">
    <property type="protein sequence ID" value="KAK4287314.1"/>
    <property type="molecule type" value="Genomic_DNA"/>
</dbReference>
<reference evidence="2" key="1">
    <citation type="submission" date="2023-11" db="EMBL/GenBank/DDBJ databases">
        <title>Genome assemblies of two species of porcelain crab, Petrolisthes cinctipes and Petrolisthes manimaculis (Anomura: Porcellanidae).</title>
        <authorList>
            <person name="Angst P."/>
        </authorList>
    </citation>
    <scope>NUCLEOTIDE SEQUENCE</scope>
    <source>
        <strain evidence="2">PB745_02</strain>
        <tissue evidence="2">Gill</tissue>
    </source>
</reference>
<evidence type="ECO:0000313" key="3">
    <source>
        <dbReference type="Proteomes" id="UP001292094"/>
    </source>
</evidence>
<keyword evidence="3" id="KW-1185">Reference proteome</keyword>
<accession>A0AAE1TL67</accession>
<protein>
    <submittedName>
        <fullName evidence="2">Uncharacterized protein</fullName>
    </submittedName>
</protein>
<dbReference type="Proteomes" id="UP001292094">
    <property type="component" value="Unassembled WGS sequence"/>
</dbReference>
<evidence type="ECO:0000256" key="1">
    <source>
        <dbReference type="SAM" id="MobiDB-lite"/>
    </source>
</evidence>
<feature type="region of interest" description="Disordered" evidence="1">
    <location>
        <begin position="35"/>
        <end position="76"/>
    </location>
</feature>
<feature type="compositionally biased region" description="Gly residues" evidence="1">
    <location>
        <begin position="52"/>
        <end position="61"/>
    </location>
</feature>
<sequence length="76" mass="7907">MNEPRLHGVGWSGWTPSLDFNPPITSLIILLAAGSHRREPVNPSEPRATGGRARGGGALGGDKGEICEVGEETDTG</sequence>
<evidence type="ECO:0000313" key="2">
    <source>
        <dbReference type="EMBL" id="KAK4287314.1"/>
    </source>
</evidence>
<proteinExistence type="predicted"/>
<comment type="caution">
    <text evidence="2">The sequence shown here is derived from an EMBL/GenBank/DDBJ whole genome shotgun (WGS) entry which is preliminary data.</text>
</comment>